<evidence type="ECO:0000259" key="2">
    <source>
        <dbReference type="SMART" id="SM00382"/>
    </source>
</evidence>
<dbReference type="GO" id="GO:0016887">
    <property type="term" value="F:ATP hydrolysis activity"/>
    <property type="evidence" value="ECO:0007669"/>
    <property type="project" value="InterPro"/>
</dbReference>
<accession>A0A6C0B3U3</accession>
<dbReference type="InterPro" id="IPR027417">
    <property type="entry name" value="P-loop_NTPase"/>
</dbReference>
<protein>
    <recommendedName>
        <fullName evidence="2">AAA+ ATPase domain-containing protein</fullName>
    </recommendedName>
</protein>
<dbReference type="AlphaFoldDB" id="A0A6C0B3U3"/>
<dbReference type="Pfam" id="PF00004">
    <property type="entry name" value="AAA"/>
    <property type="match status" value="1"/>
</dbReference>
<evidence type="ECO:0000256" key="1">
    <source>
        <dbReference type="ARBA" id="ARBA00007448"/>
    </source>
</evidence>
<proteinExistence type="inferred from homology"/>
<reference evidence="3" key="1">
    <citation type="journal article" date="2020" name="Nature">
        <title>Giant virus diversity and host interactions through global metagenomics.</title>
        <authorList>
            <person name="Schulz F."/>
            <person name="Roux S."/>
            <person name="Paez-Espino D."/>
            <person name="Jungbluth S."/>
            <person name="Walsh D.A."/>
            <person name="Denef V.J."/>
            <person name="McMahon K.D."/>
            <person name="Konstantinidis K.T."/>
            <person name="Eloe-Fadrosh E.A."/>
            <person name="Kyrpides N.C."/>
            <person name="Woyke T."/>
        </authorList>
    </citation>
    <scope>NUCLEOTIDE SEQUENCE</scope>
    <source>
        <strain evidence="3">GVMAG-M-3300009185-7</strain>
    </source>
</reference>
<feature type="domain" description="AAA+ ATPase" evidence="2">
    <location>
        <begin position="250"/>
        <end position="414"/>
    </location>
</feature>
<evidence type="ECO:0000313" key="3">
    <source>
        <dbReference type="EMBL" id="QHS86143.1"/>
    </source>
</evidence>
<dbReference type="SMART" id="SM00382">
    <property type="entry name" value="AAA"/>
    <property type="match status" value="1"/>
</dbReference>
<dbReference type="InterPro" id="IPR050747">
    <property type="entry name" value="Mitochondrial_chaperone_BCS1"/>
</dbReference>
<dbReference type="EMBL" id="MN739051">
    <property type="protein sequence ID" value="QHS86143.1"/>
    <property type="molecule type" value="Genomic_DNA"/>
</dbReference>
<dbReference type="InterPro" id="IPR003593">
    <property type="entry name" value="AAA+_ATPase"/>
</dbReference>
<dbReference type="Gene3D" id="3.40.50.300">
    <property type="entry name" value="P-loop containing nucleotide triphosphate hydrolases"/>
    <property type="match status" value="1"/>
</dbReference>
<dbReference type="SUPFAM" id="SSF52540">
    <property type="entry name" value="P-loop containing nucleoside triphosphate hydrolases"/>
    <property type="match status" value="1"/>
</dbReference>
<sequence>MNQQIADLLKTQLILGSGGGIKSFLAVSMFEKLSQTFPIWSAYLFSSCKRAPKNSASPPPPNKEINSEILFERRKEEKKGQATFFQNRMDAVIHSVSKVPTIRHLLSTIHHDYLPNEYESIKIDNDLYFQLLELKQGDNGIDVLKFKIFCYDRESFVLQTYVDSCMTDYERHMQNKLGTNKYFFNMMVQSKKRDGIQNPLPTSHIMFTKHKFTTSRTFDNVFFEQRQNVRDHTEFFLNRKDWYDAKGIPHTLGFMFHGPPGCGKTSTIKAIANVGKRHIINIHLSEIKSKDQLNHLFFNDEINVWDNGKMERYTIPVNERMYVIEDIDAMGDVVLRRELKKPVAKKEIKMDEFGNIKEEEENPIDLSFLLNLLDGTLESSGRIIAISTNFPERIDSALIRPGRIDMIVHFKKCSVEILCEMVQSFYDLPYIKITDESLHEKWSPAEVNQILFRNFKKMEDALKELHELQPNDLYGFKMN</sequence>
<dbReference type="InterPro" id="IPR003959">
    <property type="entry name" value="ATPase_AAA_core"/>
</dbReference>
<dbReference type="GO" id="GO:0005524">
    <property type="term" value="F:ATP binding"/>
    <property type="evidence" value="ECO:0007669"/>
    <property type="project" value="InterPro"/>
</dbReference>
<dbReference type="PANTHER" id="PTHR23070">
    <property type="entry name" value="BCS1 AAA-TYPE ATPASE"/>
    <property type="match status" value="1"/>
</dbReference>
<comment type="similarity">
    <text evidence="1">Belongs to the AAA ATPase family. BCS1 subfamily.</text>
</comment>
<name>A0A6C0B3U3_9ZZZZ</name>
<organism evidence="3">
    <name type="scientific">viral metagenome</name>
    <dbReference type="NCBI Taxonomy" id="1070528"/>
    <lineage>
        <taxon>unclassified sequences</taxon>
        <taxon>metagenomes</taxon>
        <taxon>organismal metagenomes</taxon>
    </lineage>
</organism>